<dbReference type="Proteomes" id="UP000324222">
    <property type="component" value="Unassembled WGS sequence"/>
</dbReference>
<evidence type="ECO:0000313" key="2">
    <source>
        <dbReference type="Proteomes" id="UP000324222"/>
    </source>
</evidence>
<proteinExistence type="predicted"/>
<reference evidence="1 2" key="1">
    <citation type="submission" date="2019-05" db="EMBL/GenBank/DDBJ databases">
        <title>Another draft genome of Portunus trituberculatus and its Hox gene families provides insights of decapod evolution.</title>
        <authorList>
            <person name="Jeong J.-H."/>
            <person name="Song I."/>
            <person name="Kim S."/>
            <person name="Choi T."/>
            <person name="Kim D."/>
            <person name="Ryu S."/>
            <person name="Kim W."/>
        </authorList>
    </citation>
    <scope>NUCLEOTIDE SEQUENCE [LARGE SCALE GENOMIC DNA]</scope>
    <source>
        <tissue evidence="1">Muscle</tissue>
    </source>
</reference>
<comment type="caution">
    <text evidence="1">The sequence shown here is derived from an EMBL/GenBank/DDBJ whole genome shotgun (WGS) entry which is preliminary data.</text>
</comment>
<dbReference type="EMBL" id="VSRR010001080">
    <property type="protein sequence ID" value="MPC22373.1"/>
    <property type="molecule type" value="Genomic_DNA"/>
</dbReference>
<evidence type="ECO:0000313" key="1">
    <source>
        <dbReference type="EMBL" id="MPC22373.1"/>
    </source>
</evidence>
<protein>
    <submittedName>
        <fullName evidence="1">Uncharacterized protein</fullName>
    </submittedName>
</protein>
<dbReference type="AlphaFoldDB" id="A0A5B7DMU8"/>
<organism evidence="1 2">
    <name type="scientific">Portunus trituberculatus</name>
    <name type="common">Swimming crab</name>
    <name type="synonym">Neptunus trituberculatus</name>
    <dbReference type="NCBI Taxonomy" id="210409"/>
    <lineage>
        <taxon>Eukaryota</taxon>
        <taxon>Metazoa</taxon>
        <taxon>Ecdysozoa</taxon>
        <taxon>Arthropoda</taxon>
        <taxon>Crustacea</taxon>
        <taxon>Multicrustacea</taxon>
        <taxon>Malacostraca</taxon>
        <taxon>Eumalacostraca</taxon>
        <taxon>Eucarida</taxon>
        <taxon>Decapoda</taxon>
        <taxon>Pleocyemata</taxon>
        <taxon>Brachyura</taxon>
        <taxon>Eubrachyura</taxon>
        <taxon>Portunoidea</taxon>
        <taxon>Portunidae</taxon>
        <taxon>Portuninae</taxon>
        <taxon>Portunus</taxon>
    </lineage>
</organism>
<gene>
    <name evidence="1" type="ORF">E2C01_015386</name>
</gene>
<sequence length="100" mass="10488">MACSLCPTSRYSNSSGSALTGSSGVGYTLHFWYTPSCHLSASPQGSRVVLFVVYQDGQVVVMEAVSCCQGQGVVVIASTATHTHTKLHITLHCTLLALLG</sequence>
<accession>A0A5B7DMU8</accession>
<name>A0A5B7DMU8_PORTR</name>
<keyword evidence="2" id="KW-1185">Reference proteome</keyword>